<dbReference type="Proteomes" id="UP001189429">
    <property type="component" value="Unassembled WGS sequence"/>
</dbReference>
<dbReference type="PROSITE" id="PS50053">
    <property type="entry name" value="UBIQUITIN_2"/>
    <property type="match status" value="1"/>
</dbReference>
<evidence type="ECO:0000313" key="3">
    <source>
        <dbReference type="Proteomes" id="UP001189429"/>
    </source>
</evidence>
<dbReference type="InterPro" id="IPR029071">
    <property type="entry name" value="Ubiquitin-like_domsf"/>
</dbReference>
<evidence type="ECO:0000313" key="2">
    <source>
        <dbReference type="EMBL" id="CAK0881546.1"/>
    </source>
</evidence>
<dbReference type="Gene3D" id="3.10.20.90">
    <property type="entry name" value="Phosphatidylinositol 3-kinase Catalytic Subunit, Chain A, domain 1"/>
    <property type="match status" value="1"/>
</dbReference>
<evidence type="ECO:0000259" key="1">
    <source>
        <dbReference type="PROSITE" id="PS50053"/>
    </source>
</evidence>
<organism evidence="2 3">
    <name type="scientific">Prorocentrum cordatum</name>
    <dbReference type="NCBI Taxonomy" id="2364126"/>
    <lineage>
        <taxon>Eukaryota</taxon>
        <taxon>Sar</taxon>
        <taxon>Alveolata</taxon>
        <taxon>Dinophyceae</taxon>
        <taxon>Prorocentrales</taxon>
        <taxon>Prorocentraceae</taxon>
        <taxon>Prorocentrum</taxon>
    </lineage>
</organism>
<reference evidence="2" key="1">
    <citation type="submission" date="2023-10" db="EMBL/GenBank/DDBJ databases">
        <authorList>
            <person name="Chen Y."/>
            <person name="Shah S."/>
            <person name="Dougan E. K."/>
            <person name="Thang M."/>
            <person name="Chan C."/>
        </authorList>
    </citation>
    <scope>NUCLEOTIDE SEQUENCE [LARGE SCALE GENOMIC DNA]</scope>
</reference>
<feature type="domain" description="Ubiquitin-like" evidence="1">
    <location>
        <begin position="92"/>
        <end position="140"/>
    </location>
</feature>
<dbReference type="Pfam" id="PF00240">
    <property type="entry name" value="ubiquitin"/>
    <property type="match status" value="1"/>
</dbReference>
<dbReference type="InterPro" id="IPR000626">
    <property type="entry name" value="Ubiquitin-like_dom"/>
</dbReference>
<sequence>MPEVVFSGGCGCIIQKSIQCRSMPGPYAVGPDVMDQADQFGRGQPDEDAARAAAAALAAAAGAAAERAAGAADAEEAAGAVEDWVPEGGGSLKQLIEEYAEIEASRMRLFYRQIPLSNDQLTLRSYGIKDGDTISLRIQRFVPGCSMGRDVQLATSKRLEPSAEERSGASKYDGYSLRFCKRLKEFRNANGDVYMQPKWCSEMNPRLFAKVGVAVDGAGNFSAAPNQLDAPIWIRDKDNEKLRRVRLAVAGRM</sequence>
<gene>
    <name evidence="2" type="ORF">PCOR1329_LOCUS64354</name>
</gene>
<protein>
    <recommendedName>
        <fullName evidence="1">Ubiquitin-like domain-containing protein</fullName>
    </recommendedName>
</protein>
<keyword evidence="3" id="KW-1185">Reference proteome</keyword>
<dbReference type="EMBL" id="CAUYUJ010018200">
    <property type="protein sequence ID" value="CAK0881546.1"/>
    <property type="molecule type" value="Genomic_DNA"/>
</dbReference>
<accession>A0ABN9W7C1</accession>
<dbReference type="CDD" id="cd17039">
    <property type="entry name" value="Ubl_ubiquitin_like"/>
    <property type="match status" value="1"/>
</dbReference>
<proteinExistence type="predicted"/>
<dbReference type="SUPFAM" id="SSF54236">
    <property type="entry name" value="Ubiquitin-like"/>
    <property type="match status" value="1"/>
</dbReference>
<name>A0ABN9W7C1_9DINO</name>
<comment type="caution">
    <text evidence="2">The sequence shown here is derived from an EMBL/GenBank/DDBJ whole genome shotgun (WGS) entry which is preliminary data.</text>
</comment>